<dbReference type="RefSeq" id="WP_015494491.1">
    <property type="nucleotide sequence ID" value="NC_020908.1"/>
</dbReference>
<evidence type="ECO:0000313" key="2">
    <source>
        <dbReference type="Proteomes" id="UP000004688"/>
    </source>
</evidence>
<proteinExistence type="predicted"/>
<dbReference type="EMBL" id="CP003742">
    <property type="protein sequence ID" value="AGI71280.1"/>
    <property type="molecule type" value="Genomic_DNA"/>
</dbReference>
<dbReference type="eggNOG" id="COG5281">
    <property type="taxonomic scope" value="Bacteria"/>
</dbReference>
<dbReference type="AlphaFoldDB" id="M9RNA5"/>
<dbReference type="Proteomes" id="UP000004688">
    <property type="component" value="Chromosome"/>
</dbReference>
<sequence>MDDIDGLDALESEAKALEQTLGSVTAMTDAFDSQLGRMKATLGETTRDLGNLERGFSGGLRKAFDGLVFDGRSLSDALATVGEAMSRTVYNNALKPVTDHFGGLLASGVNSLIGSLTPFESAGAFSQGRVMPFAKGSVVSGATHFPMRGGTGLMGEAGPEAIMPLTRGADGSLGVKAQGGQSVNITMNISTPDVAGFKRSQSQIAASVGRALGRGQRNR</sequence>
<dbReference type="KEGG" id="oar:OA238_c10930"/>
<dbReference type="HOGENOM" id="CLU_109775_0_0_5"/>
<organism evidence="1 2">
    <name type="scientific">Octadecabacter arcticus 238</name>
    <dbReference type="NCBI Taxonomy" id="391616"/>
    <lineage>
        <taxon>Bacteria</taxon>
        <taxon>Pseudomonadati</taxon>
        <taxon>Pseudomonadota</taxon>
        <taxon>Alphaproteobacteria</taxon>
        <taxon>Rhodobacterales</taxon>
        <taxon>Roseobacteraceae</taxon>
        <taxon>Octadecabacter</taxon>
    </lineage>
</organism>
<evidence type="ECO:0000313" key="1">
    <source>
        <dbReference type="EMBL" id="AGI71280.1"/>
    </source>
</evidence>
<keyword evidence="2" id="KW-1185">Reference proteome</keyword>
<gene>
    <name evidence="1" type="ORF">OA238_c10930</name>
</gene>
<name>M9RNA5_9RHOB</name>
<protein>
    <submittedName>
        <fullName evidence="1">Putative gene transfer agent protein</fullName>
    </submittedName>
</protein>
<reference evidence="1 2" key="1">
    <citation type="journal article" date="2013" name="PLoS ONE">
        <title>Poles Apart: Arctic and Antarctic Octadecabacter strains Share High Genome Plasticity and a New Type of Xanthorhodopsin.</title>
        <authorList>
            <person name="Vollmers J."/>
            <person name="Voget S."/>
            <person name="Dietrich S."/>
            <person name="Gollnow K."/>
            <person name="Smits M."/>
            <person name="Meyer K."/>
            <person name="Brinkhoff T."/>
            <person name="Simon M."/>
            <person name="Daniel R."/>
        </authorList>
    </citation>
    <scope>NUCLEOTIDE SEQUENCE [LARGE SCALE GENOMIC DNA]</scope>
    <source>
        <strain evidence="1 2">238</strain>
    </source>
</reference>
<dbReference type="STRING" id="391616.OA238_c10930"/>
<accession>M9RNA5</accession>